<dbReference type="GO" id="GO:0003676">
    <property type="term" value="F:nucleic acid binding"/>
    <property type="evidence" value="ECO:0007669"/>
    <property type="project" value="InterPro"/>
</dbReference>
<feature type="compositionally biased region" description="Acidic residues" evidence="1">
    <location>
        <begin position="77"/>
        <end position="94"/>
    </location>
</feature>
<dbReference type="InterPro" id="IPR012677">
    <property type="entry name" value="Nucleotide-bd_a/b_plait_sf"/>
</dbReference>
<keyword evidence="3" id="KW-1185">Reference proteome</keyword>
<evidence type="ECO:0000313" key="3">
    <source>
        <dbReference type="Proteomes" id="UP000775213"/>
    </source>
</evidence>
<sequence>MATLLPNPKLFSSHSLADYRKNLPHYFSRPALTISSEKPVWASTIPSRWWRECSINFASRRRSRAFSTSATFVSEKEDSEDEGEEEEEEEVDGEEFIPLREMTRWLQNKPAGFGEGKRYDTTVEDKILEEIKGDRKHHIEQNGTPRAREEENAAIVKKQEKQKVTEVIKTDPEVRVWNLPKKKNIDRDLWKAFKGFPGIISINPAVTGNKKTRDPICRGFAFIGFESNDAAYRFVQKYSKQILLFGKAQKQISCDVINVHGVLNSAESSKNSSTTCSNKSELRRSEDEIPISNPLHISKSTNGIEPNKEEFLVLPNDTNFSLSNNEKQVNEALRFNNPMLAHQNRKKIAKRSKTKTPKSSKAHILGSLAKLKIKDRAVLTGVFSKYGEFASATSKEV</sequence>
<proteinExistence type="predicted"/>
<gene>
    <name evidence="2" type="ORF">IEQ34_017315</name>
</gene>
<name>A0AAV7G9T9_DENCH</name>
<dbReference type="PANTHER" id="PTHR37200">
    <property type="entry name" value="RNA-BINDING (RRM/RBD/RNP MOTIFS) FAMILY PROTEIN"/>
    <property type="match status" value="1"/>
</dbReference>
<accession>A0AAV7G9T9</accession>
<dbReference type="AlphaFoldDB" id="A0AAV7G9T9"/>
<dbReference type="PANTHER" id="PTHR37200:SF1">
    <property type="entry name" value="RNA-BINDING (RRM_RBD_RNP MOTIFS) FAMILY PROTEIN"/>
    <property type="match status" value="1"/>
</dbReference>
<organism evidence="2 3">
    <name type="scientific">Dendrobium chrysotoxum</name>
    <name type="common">Orchid</name>
    <dbReference type="NCBI Taxonomy" id="161865"/>
    <lineage>
        <taxon>Eukaryota</taxon>
        <taxon>Viridiplantae</taxon>
        <taxon>Streptophyta</taxon>
        <taxon>Embryophyta</taxon>
        <taxon>Tracheophyta</taxon>
        <taxon>Spermatophyta</taxon>
        <taxon>Magnoliopsida</taxon>
        <taxon>Liliopsida</taxon>
        <taxon>Asparagales</taxon>
        <taxon>Orchidaceae</taxon>
        <taxon>Epidendroideae</taxon>
        <taxon>Malaxideae</taxon>
        <taxon>Dendrobiinae</taxon>
        <taxon>Dendrobium</taxon>
    </lineage>
</organism>
<dbReference type="SUPFAM" id="SSF54928">
    <property type="entry name" value="RNA-binding domain, RBD"/>
    <property type="match status" value="1"/>
</dbReference>
<reference evidence="2 3" key="1">
    <citation type="journal article" date="2021" name="Hortic Res">
        <title>Chromosome-scale assembly of the Dendrobium chrysotoxum genome enhances the understanding of orchid evolution.</title>
        <authorList>
            <person name="Zhang Y."/>
            <person name="Zhang G.Q."/>
            <person name="Zhang D."/>
            <person name="Liu X.D."/>
            <person name="Xu X.Y."/>
            <person name="Sun W.H."/>
            <person name="Yu X."/>
            <person name="Zhu X."/>
            <person name="Wang Z.W."/>
            <person name="Zhao X."/>
            <person name="Zhong W.Y."/>
            <person name="Chen H."/>
            <person name="Yin W.L."/>
            <person name="Huang T."/>
            <person name="Niu S.C."/>
            <person name="Liu Z.J."/>
        </authorList>
    </citation>
    <scope>NUCLEOTIDE SEQUENCE [LARGE SCALE GENOMIC DNA]</scope>
    <source>
        <strain evidence="2">Lindl</strain>
    </source>
</reference>
<protein>
    <recommendedName>
        <fullName evidence="4">RRM domain-containing protein</fullName>
    </recommendedName>
</protein>
<dbReference type="Proteomes" id="UP000775213">
    <property type="component" value="Unassembled WGS sequence"/>
</dbReference>
<evidence type="ECO:0000313" key="2">
    <source>
        <dbReference type="EMBL" id="KAH0452991.1"/>
    </source>
</evidence>
<evidence type="ECO:0000256" key="1">
    <source>
        <dbReference type="SAM" id="MobiDB-lite"/>
    </source>
</evidence>
<dbReference type="Gene3D" id="3.30.70.330">
    <property type="match status" value="1"/>
</dbReference>
<comment type="caution">
    <text evidence="2">The sequence shown here is derived from an EMBL/GenBank/DDBJ whole genome shotgun (WGS) entry which is preliminary data.</text>
</comment>
<feature type="region of interest" description="Disordered" evidence="1">
    <location>
        <begin position="68"/>
        <end position="94"/>
    </location>
</feature>
<evidence type="ECO:0008006" key="4">
    <source>
        <dbReference type="Google" id="ProtNLM"/>
    </source>
</evidence>
<dbReference type="CDD" id="cd00590">
    <property type="entry name" value="RRM_SF"/>
    <property type="match status" value="1"/>
</dbReference>
<dbReference type="InterPro" id="IPR035979">
    <property type="entry name" value="RBD_domain_sf"/>
</dbReference>
<dbReference type="EMBL" id="JAGFBR010000016">
    <property type="protein sequence ID" value="KAH0452991.1"/>
    <property type="molecule type" value="Genomic_DNA"/>
</dbReference>